<evidence type="ECO:0000313" key="9">
    <source>
        <dbReference type="EMBL" id="KAA9106046.1"/>
    </source>
</evidence>
<keyword evidence="5 7" id="KW-1133">Transmembrane helix</keyword>
<gene>
    <name evidence="9" type="ORF">F6B43_16960</name>
</gene>
<accession>A0A5J5IYH6</accession>
<keyword evidence="3" id="KW-1003">Cell membrane</keyword>
<sequence length="297" mass="31117">MEGGCWMLFLRELTPTEEAVLAPPPPRPRRHFTIGESIALFTLVGLIVVAVIGPMIAWYSPIVPSGAPFLPPGSSGHLLGTDNLGFDIGTRVVFGLRISLFAAVTVTVISAVAGMILGTVAAFIGGWLDSALMRVTDLFLAFPATIVAMAIAASLGSSLTSAMIGIAVVWWPMYARLTRGEVRRVINSPYVEAARMGGTRGVRLLVKHVLPSVVPTVLVTASLDVGAVVLTLASLSFIGLGTPAPAPELGLMASAGMQYILSAWWIAVIPGIAIALVALVFNYVGDGLRTVLRAKGF</sequence>
<evidence type="ECO:0000313" key="10">
    <source>
        <dbReference type="Proteomes" id="UP000325827"/>
    </source>
</evidence>
<dbReference type="EMBL" id="VYSA01000004">
    <property type="protein sequence ID" value="KAA9106046.1"/>
    <property type="molecule type" value="Genomic_DNA"/>
</dbReference>
<keyword evidence="10" id="KW-1185">Reference proteome</keyword>
<reference evidence="10" key="1">
    <citation type="submission" date="2019-09" db="EMBL/GenBank/DDBJ databases">
        <title>Mumia zhuanghuii sp. nov. isolated from the intestinal contents of plateau pika (Ochotona curzoniae) in the Qinghai-Tibet plateau of China.</title>
        <authorList>
            <person name="Tian Z."/>
        </authorList>
    </citation>
    <scope>NUCLEOTIDE SEQUENCE [LARGE SCALE GENOMIC DNA]</scope>
    <source>
        <strain evidence="10">JCM 30598</strain>
    </source>
</reference>
<evidence type="ECO:0000256" key="6">
    <source>
        <dbReference type="ARBA" id="ARBA00023136"/>
    </source>
</evidence>
<dbReference type="PROSITE" id="PS50928">
    <property type="entry name" value="ABC_TM1"/>
    <property type="match status" value="1"/>
</dbReference>
<dbReference type="AlphaFoldDB" id="A0A5J5IYH6"/>
<evidence type="ECO:0000256" key="7">
    <source>
        <dbReference type="RuleBase" id="RU363032"/>
    </source>
</evidence>
<dbReference type="InterPro" id="IPR000515">
    <property type="entry name" value="MetI-like"/>
</dbReference>
<dbReference type="CDD" id="cd06261">
    <property type="entry name" value="TM_PBP2"/>
    <property type="match status" value="1"/>
</dbReference>
<dbReference type="SUPFAM" id="SSF161098">
    <property type="entry name" value="MetI-like"/>
    <property type="match status" value="1"/>
</dbReference>
<feature type="transmembrane region" description="Helical" evidence="7">
    <location>
        <begin position="100"/>
        <end position="128"/>
    </location>
</feature>
<comment type="caution">
    <text evidence="9">The sequence shown here is derived from an EMBL/GenBank/DDBJ whole genome shotgun (WGS) entry which is preliminary data.</text>
</comment>
<feature type="transmembrane region" description="Helical" evidence="7">
    <location>
        <begin position="159"/>
        <end position="177"/>
    </location>
</feature>
<dbReference type="GO" id="GO:0005886">
    <property type="term" value="C:plasma membrane"/>
    <property type="evidence" value="ECO:0007669"/>
    <property type="project" value="UniProtKB-SubCell"/>
</dbReference>
<organism evidence="9 10">
    <name type="scientific">Microbacterium rhizomatis</name>
    <dbReference type="NCBI Taxonomy" id="1631477"/>
    <lineage>
        <taxon>Bacteria</taxon>
        <taxon>Bacillati</taxon>
        <taxon>Actinomycetota</taxon>
        <taxon>Actinomycetes</taxon>
        <taxon>Micrococcales</taxon>
        <taxon>Microbacteriaceae</taxon>
        <taxon>Microbacterium</taxon>
    </lineage>
</organism>
<keyword evidence="4 7" id="KW-0812">Transmembrane</keyword>
<feature type="transmembrane region" description="Helical" evidence="7">
    <location>
        <begin position="37"/>
        <end position="59"/>
    </location>
</feature>
<feature type="transmembrane region" description="Helical" evidence="7">
    <location>
        <begin position="213"/>
        <end position="239"/>
    </location>
</feature>
<evidence type="ECO:0000256" key="2">
    <source>
        <dbReference type="ARBA" id="ARBA00022448"/>
    </source>
</evidence>
<dbReference type="Pfam" id="PF00528">
    <property type="entry name" value="BPD_transp_1"/>
    <property type="match status" value="1"/>
</dbReference>
<dbReference type="Gene3D" id="1.10.3720.10">
    <property type="entry name" value="MetI-like"/>
    <property type="match status" value="1"/>
</dbReference>
<keyword evidence="6 7" id="KW-0472">Membrane</keyword>
<dbReference type="PANTHER" id="PTHR43386">
    <property type="entry name" value="OLIGOPEPTIDE TRANSPORT SYSTEM PERMEASE PROTEIN APPC"/>
    <property type="match status" value="1"/>
</dbReference>
<dbReference type="InterPro" id="IPR035906">
    <property type="entry name" value="MetI-like_sf"/>
</dbReference>
<comment type="subcellular location">
    <subcellularLocation>
        <location evidence="1 7">Cell membrane</location>
        <topology evidence="1 7">Multi-pass membrane protein</topology>
    </subcellularLocation>
</comment>
<evidence type="ECO:0000256" key="1">
    <source>
        <dbReference type="ARBA" id="ARBA00004651"/>
    </source>
</evidence>
<feature type="domain" description="ABC transmembrane type-1" evidence="8">
    <location>
        <begin position="96"/>
        <end position="285"/>
    </location>
</feature>
<dbReference type="OrthoDB" id="9812701at2"/>
<evidence type="ECO:0000259" key="8">
    <source>
        <dbReference type="PROSITE" id="PS50928"/>
    </source>
</evidence>
<dbReference type="PANTHER" id="PTHR43386:SF1">
    <property type="entry name" value="D,D-DIPEPTIDE TRANSPORT SYSTEM PERMEASE PROTEIN DDPC-RELATED"/>
    <property type="match status" value="1"/>
</dbReference>
<name>A0A5J5IYH6_9MICO</name>
<evidence type="ECO:0000256" key="4">
    <source>
        <dbReference type="ARBA" id="ARBA00022692"/>
    </source>
</evidence>
<evidence type="ECO:0000256" key="3">
    <source>
        <dbReference type="ARBA" id="ARBA00022475"/>
    </source>
</evidence>
<protein>
    <submittedName>
        <fullName evidence="9">ABC transporter permease</fullName>
    </submittedName>
</protein>
<keyword evidence="2 7" id="KW-0813">Transport</keyword>
<feature type="transmembrane region" description="Helical" evidence="7">
    <location>
        <begin position="259"/>
        <end position="285"/>
    </location>
</feature>
<dbReference type="GO" id="GO:0055085">
    <property type="term" value="P:transmembrane transport"/>
    <property type="evidence" value="ECO:0007669"/>
    <property type="project" value="InterPro"/>
</dbReference>
<comment type="similarity">
    <text evidence="7">Belongs to the binding-protein-dependent transport system permease family.</text>
</comment>
<evidence type="ECO:0000256" key="5">
    <source>
        <dbReference type="ARBA" id="ARBA00022989"/>
    </source>
</evidence>
<dbReference type="InterPro" id="IPR050366">
    <property type="entry name" value="BP-dependent_transpt_permease"/>
</dbReference>
<dbReference type="Proteomes" id="UP000325827">
    <property type="component" value="Unassembled WGS sequence"/>
</dbReference>
<proteinExistence type="inferred from homology"/>